<sequence length="259" mass="28081">MNISENRFTRALARGDQQIGLWISLCSNFAAEVVASAGFDWALIDMEHSHNDYASVLGQLQAFAAYDTVPIVRVEWNDAVTVKRLLDLGAPGLLFPMIQTVEEAERAVAATRYPPHGIRGVSSLTRATKFGRVADYTRRVKDETAVLLQVETQAAMARAEEIAAVEGVTGLFFGPADIAADMGMLGQPTAREVWDRIRPVARRVMAMGVPVGTLVSDPALAAELLDEGFAFVACGTDTGLLARGSDALLADVRRWRKPH</sequence>
<organism evidence="5 6">
    <name type="scientific">Meridianimarinicoccus marinus</name>
    <dbReference type="NCBI Taxonomy" id="3231483"/>
    <lineage>
        <taxon>Bacteria</taxon>
        <taxon>Pseudomonadati</taxon>
        <taxon>Pseudomonadota</taxon>
        <taxon>Alphaproteobacteria</taxon>
        <taxon>Rhodobacterales</taxon>
        <taxon>Paracoccaceae</taxon>
        <taxon>Meridianimarinicoccus</taxon>
    </lineage>
</organism>
<dbReference type="InterPro" id="IPR040442">
    <property type="entry name" value="Pyrv_kinase-like_dom_sf"/>
</dbReference>
<dbReference type="Pfam" id="PF03328">
    <property type="entry name" value="HpcH_HpaI"/>
    <property type="match status" value="1"/>
</dbReference>
<dbReference type="InterPro" id="IPR005000">
    <property type="entry name" value="Aldolase/citrate-lyase_domain"/>
</dbReference>
<keyword evidence="3 5" id="KW-0456">Lyase</keyword>
<dbReference type="InterPro" id="IPR050251">
    <property type="entry name" value="HpcH-HpaI_aldolase"/>
</dbReference>
<dbReference type="RefSeq" id="WP_366193468.1">
    <property type="nucleotide sequence ID" value="NZ_JBFBVU010000015.1"/>
</dbReference>
<keyword evidence="6" id="KW-1185">Reference proteome</keyword>
<comment type="similarity">
    <text evidence="1">Belongs to the HpcH/HpaI aldolase family.</text>
</comment>
<dbReference type="PANTHER" id="PTHR30502:SF0">
    <property type="entry name" value="PHOSPHOENOLPYRUVATE CARBOXYLASE FAMILY PROTEIN"/>
    <property type="match status" value="1"/>
</dbReference>
<dbReference type="PANTHER" id="PTHR30502">
    <property type="entry name" value="2-KETO-3-DEOXY-L-RHAMNONATE ALDOLASE"/>
    <property type="match status" value="1"/>
</dbReference>
<evidence type="ECO:0000259" key="4">
    <source>
        <dbReference type="Pfam" id="PF03328"/>
    </source>
</evidence>
<feature type="domain" description="HpcH/HpaI aldolase/citrate lyase" evidence="4">
    <location>
        <begin position="18"/>
        <end position="242"/>
    </location>
</feature>
<dbReference type="Gene3D" id="3.20.20.60">
    <property type="entry name" value="Phosphoenolpyruvate-binding domains"/>
    <property type="match status" value="1"/>
</dbReference>
<evidence type="ECO:0000313" key="6">
    <source>
        <dbReference type="Proteomes" id="UP001553161"/>
    </source>
</evidence>
<dbReference type="Proteomes" id="UP001553161">
    <property type="component" value="Unassembled WGS sequence"/>
</dbReference>
<dbReference type="SUPFAM" id="SSF51621">
    <property type="entry name" value="Phosphoenolpyruvate/pyruvate domain"/>
    <property type="match status" value="1"/>
</dbReference>
<evidence type="ECO:0000313" key="5">
    <source>
        <dbReference type="EMBL" id="MEV8467596.1"/>
    </source>
</evidence>
<comment type="caution">
    <text evidence="5">The sequence shown here is derived from an EMBL/GenBank/DDBJ whole genome shotgun (WGS) entry which is preliminary data.</text>
</comment>
<keyword evidence="2" id="KW-0479">Metal-binding</keyword>
<gene>
    <name evidence="5" type="ORF">AB0T83_12480</name>
</gene>
<proteinExistence type="inferred from homology"/>
<dbReference type="GO" id="GO:0016829">
    <property type="term" value="F:lyase activity"/>
    <property type="evidence" value="ECO:0007669"/>
    <property type="project" value="UniProtKB-KW"/>
</dbReference>
<name>A0ABV3L7P2_9RHOB</name>
<dbReference type="InterPro" id="IPR015813">
    <property type="entry name" value="Pyrv/PenolPyrv_kinase-like_dom"/>
</dbReference>
<reference evidence="5 6" key="1">
    <citation type="submission" date="2024-07" db="EMBL/GenBank/DDBJ databases">
        <authorList>
            <person name="Kang M."/>
        </authorList>
    </citation>
    <scope>NUCLEOTIDE SEQUENCE [LARGE SCALE GENOMIC DNA]</scope>
    <source>
        <strain evidence="5 6">DFM31</strain>
    </source>
</reference>
<evidence type="ECO:0000256" key="1">
    <source>
        <dbReference type="ARBA" id="ARBA00005568"/>
    </source>
</evidence>
<protein>
    <submittedName>
        <fullName evidence="5">Aldolase/citrate lyase family protein</fullName>
    </submittedName>
</protein>
<evidence type="ECO:0000256" key="3">
    <source>
        <dbReference type="ARBA" id="ARBA00023239"/>
    </source>
</evidence>
<evidence type="ECO:0000256" key="2">
    <source>
        <dbReference type="ARBA" id="ARBA00022723"/>
    </source>
</evidence>
<dbReference type="EMBL" id="JBFBVU010000015">
    <property type="protein sequence ID" value="MEV8467596.1"/>
    <property type="molecule type" value="Genomic_DNA"/>
</dbReference>
<accession>A0ABV3L7P2</accession>